<dbReference type="GO" id="GO:0009103">
    <property type="term" value="P:lipopolysaccharide biosynthetic process"/>
    <property type="evidence" value="ECO:0007669"/>
    <property type="project" value="TreeGrafter"/>
</dbReference>
<comment type="caution">
    <text evidence="10">The sequence shown here is derived from an EMBL/GenBank/DDBJ whole genome shotgun (WGS) entry which is preliminary data.</text>
</comment>
<keyword evidence="2" id="KW-1003">Cell membrane</keyword>
<dbReference type="GO" id="GO:0010041">
    <property type="term" value="P:response to iron(III) ion"/>
    <property type="evidence" value="ECO:0007669"/>
    <property type="project" value="TreeGrafter"/>
</dbReference>
<dbReference type="AlphaFoldDB" id="A0A5R9ACG5"/>
<protein>
    <submittedName>
        <fullName evidence="10">Glycosyltransferase family 39 protein</fullName>
    </submittedName>
</protein>
<dbReference type="Pfam" id="PF13231">
    <property type="entry name" value="PMT_2"/>
    <property type="match status" value="1"/>
</dbReference>
<comment type="subcellular location">
    <subcellularLocation>
        <location evidence="1">Cell membrane</location>
        <topology evidence="1">Multi-pass membrane protein</topology>
    </subcellularLocation>
</comment>
<dbReference type="PANTHER" id="PTHR33908">
    <property type="entry name" value="MANNOSYLTRANSFERASE YKCB-RELATED"/>
    <property type="match status" value="1"/>
</dbReference>
<accession>A0A5R9ACG5</accession>
<dbReference type="GO" id="GO:0005886">
    <property type="term" value="C:plasma membrane"/>
    <property type="evidence" value="ECO:0007669"/>
    <property type="project" value="UniProtKB-SubCell"/>
</dbReference>
<evidence type="ECO:0000259" key="9">
    <source>
        <dbReference type="Pfam" id="PF13231"/>
    </source>
</evidence>
<dbReference type="EMBL" id="VASG01000002">
    <property type="protein sequence ID" value="TLP76323.1"/>
    <property type="molecule type" value="Genomic_DNA"/>
</dbReference>
<evidence type="ECO:0000256" key="5">
    <source>
        <dbReference type="ARBA" id="ARBA00022692"/>
    </source>
</evidence>
<evidence type="ECO:0000313" key="11">
    <source>
        <dbReference type="Proteomes" id="UP000307510"/>
    </source>
</evidence>
<reference evidence="11" key="2">
    <citation type="submission" date="2019-06" db="EMBL/GenBank/DDBJ databases">
        <title>AzeR, a transcriptional regulator that responds to azelaic acid in Pseudomonas nitroreducens.</title>
        <authorList>
            <person name="Bez C."/>
            <person name="Javvadi S.G."/>
            <person name="Bertani I."/>
            <person name="Devescovi G."/>
            <person name="Studholme D.J."/>
            <person name="Geller A."/>
            <person name="Levy A."/>
            <person name="Venturi V."/>
        </authorList>
    </citation>
    <scope>NUCLEOTIDE SEQUENCE [LARGE SCALE GENOMIC DNA]</scope>
    <source>
        <strain evidence="11">DSM 9128</strain>
    </source>
</reference>
<reference evidence="10 11" key="1">
    <citation type="submission" date="2019-05" db="EMBL/GenBank/DDBJ databases">
        <authorList>
            <person name="Moore K."/>
            <person name="O'Neill P."/>
            <person name="Farbos A."/>
            <person name="Studholme D.J."/>
        </authorList>
    </citation>
    <scope>NUCLEOTIDE SEQUENCE [LARGE SCALE GENOMIC DNA]</scope>
    <source>
        <strain evidence="10 11">DSM 9128</strain>
    </source>
</reference>
<evidence type="ECO:0000256" key="7">
    <source>
        <dbReference type="ARBA" id="ARBA00023136"/>
    </source>
</evidence>
<dbReference type="InterPro" id="IPR038731">
    <property type="entry name" value="RgtA/B/C-like"/>
</dbReference>
<feature type="transmembrane region" description="Helical" evidence="8">
    <location>
        <begin position="128"/>
        <end position="147"/>
    </location>
</feature>
<feature type="domain" description="Glycosyltransferase RgtA/B/C/D-like" evidence="9">
    <location>
        <begin position="79"/>
        <end position="241"/>
    </location>
</feature>
<evidence type="ECO:0000256" key="3">
    <source>
        <dbReference type="ARBA" id="ARBA00022676"/>
    </source>
</evidence>
<keyword evidence="4 10" id="KW-0808">Transferase</keyword>
<evidence type="ECO:0000256" key="6">
    <source>
        <dbReference type="ARBA" id="ARBA00022989"/>
    </source>
</evidence>
<dbReference type="GO" id="GO:0016763">
    <property type="term" value="F:pentosyltransferase activity"/>
    <property type="evidence" value="ECO:0007669"/>
    <property type="project" value="TreeGrafter"/>
</dbReference>
<feature type="transmembrane region" description="Helical" evidence="8">
    <location>
        <begin position="344"/>
        <end position="365"/>
    </location>
</feature>
<evidence type="ECO:0000313" key="10">
    <source>
        <dbReference type="EMBL" id="TLP76323.1"/>
    </source>
</evidence>
<feature type="transmembrane region" description="Helical" evidence="8">
    <location>
        <begin position="228"/>
        <end position="251"/>
    </location>
</feature>
<name>A0A5R9ACG5_PSENT</name>
<keyword evidence="3" id="KW-0328">Glycosyltransferase</keyword>
<dbReference type="RefSeq" id="WP_138213295.1">
    <property type="nucleotide sequence ID" value="NZ_VASG01000002.1"/>
</dbReference>
<dbReference type="InterPro" id="IPR050297">
    <property type="entry name" value="LipidA_mod_glycosyltrf_83"/>
</dbReference>
<feature type="transmembrane region" description="Helical" evidence="8">
    <location>
        <begin position="319"/>
        <end position="338"/>
    </location>
</feature>
<keyword evidence="7 8" id="KW-0472">Membrane</keyword>
<organism evidence="10 11">
    <name type="scientific">Pseudomonas nitroreducens</name>
    <dbReference type="NCBI Taxonomy" id="46680"/>
    <lineage>
        <taxon>Bacteria</taxon>
        <taxon>Pseudomonadati</taxon>
        <taxon>Pseudomonadota</taxon>
        <taxon>Gammaproteobacteria</taxon>
        <taxon>Pseudomonadales</taxon>
        <taxon>Pseudomonadaceae</taxon>
        <taxon>Pseudomonas</taxon>
    </lineage>
</organism>
<dbReference type="Proteomes" id="UP000307510">
    <property type="component" value="Unassembled WGS sequence"/>
</dbReference>
<feature type="transmembrane region" description="Helical" evidence="8">
    <location>
        <begin position="377"/>
        <end position="396"/>
    </location>
</feature>
<gene>
    <name evidence="10" type="ORF">FEA48_07960</name>
</gene>
<evidence type="ECO:0000256" key="2">
    <source>
        <dbReference type="ARBA" id="ARBA00022475"/>
    </source>
</evidence>
<keyword evidence="5 8" id="KW-0812">Transmembrane</keyword>
<sequence>MSVPSSSLSLLNRAQFTGWRRCAERPWLLLVLAALLLGAGLGLRQPSNVDEERFLGVALEMLQSGDWLIPHRAAEIYPDKPPLFMWLLATLVRLGIAPNLALFLPAFLSGMVATACLYDLGRRLWNPRIGLVAGLLFLATYQTYSVLRDGSIDGFLCLWTSLAVYGLCRHLLLGPAWRWFYVACAAMGLGVISKGVGFLPALMLIPYAYAVRRQWHCVVVMPAQARRWWLGLLVALAAILLWLLPVVLHVLSSGSADGRAYLDDILLHQTAKRYASAWQHQEPFWYFFAKVIPQYWLPLVLALPWMVPAWRHQLARRDGRVLVLLGWVALVLLFFSLSSGKRKLYIFPALPGLVLVMAPLLPWLLRRWFAERPWARRVFVGLALAWFAAWFARGFIEPLKDPGDDRRPLMAEVQRLSEGRELVLTHWREGHWLYARQPLVHFGIDTPNQTGKALTWLRAHPQALAMVRAEDLERCFRPEVAREVKGDYEERWFLVDAEADNGLCAEDASAPAYRFAWQRPLS</sequence>
<evidence type="ECO:0000256" key="4">
    <source>
        <dbReference type="ARBA" id="ARBA00022679"/>
    </source>
</evidence>
<dbReference type="PANTHER" id="PTHR33908:SF3">
    <property type="entry name" value="UNDECAPRENYL PHOSPHATE-ALPHA-4-AMINO-4-DEOXY-L-ARABINOSE ARABINOSYL TRANSFERASE"/>
    <property type="match status" value="1"/>
</dbReference>
<proteinExistence type="predicted"/>
<evidence type="ECO:0000256" key="8">
    <source>
        <dbReference type="SAM" id="Phobius"/>
    </source>
</evidence>
<evidence type="ECO:0000256" key="1">
    <source>
        <dbReference type="ARBA" id="ARBA00004651"/>
    </source>
</evidence>
<feature type="transmembrane region" description="Helical" evidence="8">
    <location>
        <begin position="179"/>
        <end position="207"/>
    </location>
</feature>
<keyword evidence="6 8" id="KW-1133">Transmembrane helix</keyword>
<feature type="transmembrane region" description="Helical" evidence="8">
    <location>
        <begin position="284"/>
        <end position="307"/>
    </location>
</feature>
<feature type="transmembrane region" description="Helical" evidence="8">
    <location>
        <begin position="83"/>
        <end position="108"/>
    </location>
</feature>